<name>A0A7X5XQ64_9SPHN</name>
<dbReference type="EMBL" id="JAATIT010000001">
    <property type="protein sequence ID" value="NJB88904.1"/>
    <property type="molecule type" value="Genomic_DNA"/>
</dbReference>
<comment type="caution">
    <text evidence="1">The sequence shown here is derived from an EMBL/GenBank/DDBJ whole genome shotgun (WGS) entry which is preliminary data.</text>
</comment>
<dbReference type="InterPro" id="IPR025514">
    <property type="entry name" value="DUF4402"/>
</dbReference>
<evidence type="ECO:0000313" key="2">
    <source>
        <dbReference type="Proteomes" id="UP000535078"/>
    </source>
</evidence>
<dbReference type="AlphaFoldDB" id="A0A7X5XQ64"/>
<protein>
    <recommendedName>
        <fullName evidence="3">DUF4402 domain-containing protein</fullName>
    </recommendedName>
</protein>
<accession>A0A7X5XQ64</accession>
<reference evidence="1 2" key="1">
    <citation type="submission" date="2020-03" db="EMBL/GenBank/DDBJ databases">
        <title>Genomic Encyclopedia of Type Strains, Phase IV (KMG-IV): sequencing the most valuable type-strain genomes for metagenomic binning, comparative biology and taxonomic classification.</title>
        <authorList>
            <person name="Goeker M."/>
        </authorList>
    </citation>
    <scope>NUCLEOTIDE SEQUENCE [LARGE SCALE GENOMIC DNA]</scope>
    <source>
        <strain evidence="1 2">DSM 25229</strain>
    </source>
</reference>
<evidence type="ECO:0000313" key="1">
    <source>
        <dbReference type="EMBL" id="NJB88904.1"/>
    </source>
</evidence>
<evidence type="ECO:0008006" key="3">
    <source>
        <dbReference type="Google" id="ProtNLM"/>
    </source>
</evidence>
<organism evidence="1 2">
    <name type="scientific">Sphingopyxis italica</name>
    <dbReference type="NCBI Taxonomy" id="1129133"/>
    <lineage>
        <taxon>Bacteria</taxon>
        <taxon>Pseudomonadati</taxon>
        <taxon>Pseudomonadota</taxon>
        <taxon>Alphaproteobacteria</taxon>
        <taxon>Sphingomonadales</taxon>
        <taxon>Sphingomonadaceae</taxon>
        <taxon>Sphingopyxis</taxon>
    </lineage>
</organism>
<dbReference type="Pfam" id="PF14352">
    <property type="entry name" value="DUF4402"/>
    <property type="match status" value="1"/>
</dbReference>
<gene>
    <name evidence="1" type="ORF">GGR90_001056</name>
</gene>
<proteinExistence type="predicted"/>
<sequence>MNATANAAVVRPNTLIKTDDLDFGTLLGGPGGGTVTINPVTNGRSATGGATLVGSDGRRAVFQGTGGIFLITVSGSTSVTLTRAGGGAAPMTASLVRAATTSGGGIALLGATLLPSGVQTYYIGGTLTVPANQPAGDYSGTFTLTVNYL</sequence>
<dbReference type="Proteomes" id="UP000535078">
    <property type="component" value="Unassembled WGS sequence"/>
</dbReference>
<dbReference type="RefSeq" id="WP_167919963.1">
    <property type="nucleotide sequence ID" value="NZ_JAATIT010000001.1"/>
</dbReference>
<keyword evidence="2" id="KW-1185">Reference proteome</keyword>